<proteinExistence type="predicted"/>
<name>A0A9P4HA89_9PLEO</name>
<dbReference type="AlphaFoldDB" id="A0A9P4HA89"/>
<dbReference type="OrthoDB" id="3781639at2759"/>
<comment type="caution">
    <text evidence="1">The sequence shown here is derived from an EMBL/GenBank/DDBJ whole genome shotgun (WGS) entry which is preliminary data.</text>
</comment>
<reference evidence="1" key="1">
    <citation type="journal article" date="2020" name="Stud. Mycol.">
        <title>101 Dothideomycetes genomes: a test case for predicting lifestyles and emergence of pathogens.</title>
        <authorList>
            <person name="Haridas S."/>
            <person name="Albert R."/>
            <person name="Binder M."/>
            <person name="Bloem J."/>
            <person name="Labutti K."/>
            <person name="Salamov A."/>
            <person name="Andreopoulos B."/>
            <person name="Baker S."/>
            <person name="Barry K."/>
            <person name="Bills G."/>
            <person name="Bluhm B."/>
            <person name="Cannon C."/>
            <person name="Castanera R."/>
            <person name="Culley D."/>
            <person name="Daum C."/>
            <person name="Ezra D."/>
            <person name="Gonzalez J."/>
            <person name="Henrissat B."/>
            <person name="Kuo A."/>
            <person name="Liang C."/>
            <person name="Lipzen A."/>
            <person name="Lutzoni F."/>
            <person name="Magnuson J."/>
            <person name="Mondo S."/>
            <person name="Nolan M."/>
            <person name="Ohm R."/>
            <person name="Pangilinan J."/>
            <person name="Park H.-J."/>
            <person name="Ramirez L."/>
            <person name="Alfaro M."/>
            <person name="Sun H."/>
            <person name="Tritt A."/>
            <person name="Yoshinaga Y."/>
            <person name="Zwiers L.-H."/>
            <person name="Turgeon B."/>
            <person name="Goodwin S."/>
            <person name="Spatafora J."/>
            <person name="Crous P."/>
            <person name="Grigoriev I."/>
        </authorList>
    </citation>
    <scope>NUCLEOTIDE SEQUENCE</scope>
    <source>
        <strain evidence="1">CBS 110217</strain>
    </source>
</reference>
<evidence type="ECO:0000313" key="2">
    <source>
        <dbReference type="Proteomes" id="UP000799777"/>
    </source>
</evidence>
<sequence>MKILYRVAHALLVLILSLLLVRTVWYGFSLLWAEQHPPPPREKAAAAPRKPLPQDIAASMNTFWDMWDEDHCRNICEASWIACRLRKCDDVPGVRRPDEL</sequence>
<accession>A0A9P4HA89</accession>
<dbReference type="EMBL" id="ML978185">
    <property type="protein sequence ID" value="KAF2030953.1"/>
    <property type="molecule type" value="Genomic_DNA"/>
</dbReference>
<gene>
    <name evidence="1" type="ORF">EK21DRAFT_88479</name>
</gene>
<organism evidence="1 2">
    <name type="scientific">Setomelanomma holmii</name>
    <dbReference type="NCBI Taxonomy" id="210430"/>
    <lineage>
        <taxon>Eukaryota</taxon>
        <taxon>Fungi</taxon>
        <taxon>Dikarya</taxon>
        <taxon>Ascomycota</taxon>
        <taxon>Pezizomycotina</taxon>
        <taxon>Dothideomycetes</taxon>
        <taxon>Pleosporomycetidae</taxon>
        <taxon>Pleosporales</taxon>
        <taxon>Pleosporineae</taxon>
        <taxon>Phaeosphaeriaceae</taxon>
        <taxon>Setomelanomma</taxon>
    </lineage>
</organism>
<dbReference type="Proteomes" id="UP000799777">
    <property type="component" value="Unassembled WGS sequence"/>
</dbReference>
<evidence type="ECO:0000313" key="1">
    <source>
        <dbReference type="EMBL" id="KAF2030953.1"/>
    </source>
</evidence>
<protein>
    <submittedName>
        <fullName evidence="1">Uncharacterized protein</fullName>
    </submittedName>
</protein>
<keyword evidence="2" id="KW-1185">Reference proteome</keyword>